<dbReference type="Gene3D" id="3.20.20.140">
    <property type="entry name" value="Metal-dependent hydrolases"/>
    <property type="match status" value="1"/>
</dbReference>
<organism evidence="5 6">
    <name type="scientific">Phialemonium thermophilum</name>
    <dbReference type="NCBI Taxonomy" id="223376"/>
    <lineage>
        <taxon>Eukaryota</taxon>
        <taxon>Fungi</taxon>
        <taxon>Dikarya</taxon>
        <taxon>Ascomycota</taxon>
        <taxon>Pezizomycotina</taxon>
        <taxon>Sordariomycetes</taxon>
        <taxon>Sordariomycetidae</taxon>
        <taxon>Cephalothecales</taxon>
        <taxon>Cephalothecaceae</taxon>
        <taxon>Phialemonium</taxon>
    </lineage>
</organism>
<gene>
    <name evidence="5" type="ORF">VTK73DRAFT_7540</name>
</gene>
<dbReference type="Gene3D" id="3.10.20.70">
    <property type="entry name" value="Glutamine synthetase, N-terminal domain"/>
    <property type="match status" value="1"/>
</dbReference>
<dbReference type="PANTHER" id="PTHR43383">
    <property type="entry name" value="NODULIN 6"/>
    <property type="match status" value="1"/>
</dbReference>
<dbReference type="PROSITE" id="PS51987">
    <property type="entry name" value="GS_CATALYTIC"/>
    <property type="match status" value="1"/>
</dbReference>
<comment type="similarity">
    <text evidence="2 3">Belongs to the glutamine synthetase family.</text>
</comment>
<dbReference type="Pfam" id="PF04909">
    <property type="entry name" value="Amidohydro_2"/>
    <property type="match status" value="1"/>
</dbReference>
<evidence type="ECO:0000313" key="6">
    <source>
        <dbReference type="Proteomes" id="UP001586593"/>
    </source>
</evidence>
<dbReference type="SUPFAM" id="SSF51556">
    <property type="entry name" value="Metallo-dependent hydrolases"/>
    <property type="match status" value="1"/>
</dbReference>
<dbReference type="SUPFAM" id="SSF55931">
    <property type="entry name" value="Glutamine synthetase/guanido kinase"/>
    <property type="match status" value="1"/>
</dbReference>
<feature type="domain" description="GS catalytic" evidence="4">
    <location>
        <begin position="550"/>
        <end position="880"/>
    </location>
</feature>
<protein>
    <recommendedName>
        <fullName evidence="1">Glutamine synthetase</fullName>
    </recommendedName>
</protein>
<evidence type="ECO:0000313" key="5">
    <source>
        <dbReference type="EMBL" id="KAL1878783.1"/>
    </source>
</evidence>
<comment type="caution">
    <text evidence="5">The sequence shown here is derived from an EMBL/GenBank/DDBJ whole genome shotgun (WGS) entry which is preliminary data.</text>
</comment>
<dbReference type="InterPro" id="IPR032466">
    <property type="entry name" value="Metal_Hydrolase"/>
</dbReference>
<proteinExistence type="inferred from homology"/>
<dbReference type="InterPro" id="IPR014746">
    <property type="entry name" value="Gln_synth/guanido_kin_cat_dom"/>
</dbReference>
<dbReference type="SMART" id="SM01230">
    <property type="entry name" value="Gln-synt_C"/>
    <property type="match status" value="1"/>
</dbReference>
<evidence type="ECO:0000256" key="3">
    <source>
        <dbReference type="RuleBase" id="RU000384"/>
    </source>
</evidence>
<dbReference type="InterPro" id="IPR008146">
    <property type="entry name" value="Gln_synth_cat_dom"/>
</dbReference>
<evidence type="ECO:0000259" key="4">
    <source>
        <dbReference type="PROSITE" id="PS51987"/>
    </source>
</evidence>
<accession>A0ABR3XRZ4</accession>
<reference evidence="5 6" key="1">
    <citation type="journal article" date="2024" name="Commun. Biol.">
        <title>Comparative genomic analysis of thermophilic fungi reveals convergent evolutionary adaptations and gene losses.</title>
        <authorList>
            <person name="Steindorff A.S."/>
            <person name="Aguilar-Pontes M.V."/>
            <person name="Robinson A.J."/>
            <person name="Andreopoulos B."/>
            <person name="LaButti K."/>
            <person name="Kuo A."/>
            <person name="Mondo S."/>
            <person name="Riley R."/>
            <person name="Otillar R."/>
            <person name="Haridas S."/>
            <person name="Lipzen A."/>
            <person name="Grimwood J."/>
            <person name="Schmutz J."/>
            <person name="Clum A."/>
            <person name="Reid I.D."/>
            <person name="Moisan M.C."/>
            <person name="Butler G."/>
            <person name="Nguyen T.T.M."/>
            <person name="Dewar K."/>
            <person name="Conant G."/>
            <person name="Drula E."/>
            <person name="Henrissat B."/>
            <person name="Hansel C."/>
            <person name="Singer S."/>
            <person name="Hutchinson M.I."/>
            <person name="de Vries R.P."/>
            <person name="Natvig D.O."/>
            <person name="Powell A.J."/>
            <person name="Tsang A."/>
            <person name="Grigoriev I.V."/>
        </authorList>
    </citation>
    <scope>NUCLEOTIDE SEQUENCE [LARGE SCALE GENOMIC DNA]</scope>
    <source>
        <strain evidence="5 6">ATCC 24622</strain>
    </source>
</reference>
<dbReference type="InterPro" id="IPR006680">
    <property type="entry name" value="Amidohydro-rel"/>
</dbReference>
<dbReference type="InterPro" id="IPR036651">
    <property type="entry name" value="Gln_synt_N_sf"/>
</dbReference>
<keyword evidence="6" id="KW-1185">Reference proteome</keyword>
<dbReference type="EMBL" id="JAZHXJ010000049">
    <property type="protein sequence ID" value="KAL1878783.1"/>
    <property type="molecule type" value="Genomic_DNA"/>
</dbReference>
<dbReference type="PANTHER" id="PTHR43383:SF2">
    <property type="entry name" value="AMIDOHYDROLASE 2 FAMILY PROTEIN"/>
    <property type="match status" value="1"/>
</dbReference>
<dbReference type="Gene3D" id="3.30.590.10">
    <property type="entry name" value="Glutamine synthetase/guanido kinase, catalytic domain"/>
    <property type="match status" value="1"/>
</dbReference>
<evidence type="ECO:0000256" key="1">
    <source>
        <dbReference type="ARBA" id="ARBA00021364"/>
    </source>
</evidence>
<name>A0ABR3XRZ4_9PEZI</name>
<dbReference type="Proteomes" id="UP001586593">
    <property type="component" value="Unassembled WGS sequence"/>
</dbReference>
<sequence length="880" mass="97840">MASWVGGRSAATPSQLEKVVRAIWRCPIIDNHAHPLLKPDFLAKHPLLSITTEAAGDAIDAAPTSLSHLRAVKQLAAILKCDLTWEAVVAAIELRRIDSLEDWTAQCLDGLETILIDDGLDAGDEAYEYSWHDDYTRSKCKRIVRIEAVAANIIDRLATQALSASETPRWDVDRLLDRILDDFDAQIQSAIDDPEVVGFKSVICYRTGLDIPKVVDVAVARDSLSDILEFFEGPGSFKRLEHAGLNDLFVHHTAALVERSPSRWKKPIQFHTGLGDNDITLTKASPSHLQEFIREHPTVPIVLLHASYPFTREAGYLATVYANVYADIGEVFPFVSQDGQESVVRQILELCPWSKIVWSTDGHWFPETYLLAIKQVRACLETVLCDYVRTGQIGWKGAIELVRDILFRNSNKLYHLGLDFEELPEDAAEELDPNKFLTDLELLQNFLRGQSTPDFVRIYWNDLTASPRMRMIPMRKFMSLLEEGKSTDIGITKAALGLLQNDTPVTGVTPTGEYRLHPDFSSLKTGPIAGHISMHGEFRERDGSRVPLCPRSLLQRAVETGAEHGLTFLLGFEIEFLLLERVEGGGLLTHYSTLTTDGHAWSVSRSVADPKVAALLRDMVATLDDMGIYVEQVHAESATGQFELILPPLPPVEAVDTLLHSREVMSALATEAGFRMSLHPKPFVDACGTASHVHLSISSPQGQRAEVYESFYAGILKHLRGITAFTYSSPASYERLLDSCWAGGRWVTWGTQNRETPLRKIEGSHWELKAMDGLANPYLAVGAVLLAGTRGVAVQERLVWGDCEIDPARLTDNDRVELNVTQMLPGNLEEALAALQADDELVGSVGADLVERYVAIKEAELVLLGDMSVDQRRQWILERY</sequence>
<evidence type="ECO:0000256" key="2">
    <source>
        <dbReference type="PROSITE-ProRule" id="PRU01331"/>
    </source>
</evidence>
<dbReference type="Pfam" id="PF00120">
    <property type="entry name" value="Gln-synt_C"/>
    <property type="match status" value="1"/>
</dbReference>